<dbReference type="Proteomes" id="UP000267164">
    <property type="component" value="Chromosome"/>
</dbReference>
<organism evidence="2 3">
    <name type="scientific">Nocardia yunnanensis</name>
    <dbReference type="NCBI Taxonomy" id="2382165"/>
    <lineage>
        <taxon>Bacteria</taxon>
        <taxon>Bacillati</taxon>
        <taxon>Actinomycetota</taxon>
        <taxon>Actinomycetes</taxon>
        <taxon>Mycobacteriales</taxon>
        <taxon>Nocardiaceae</taxon>
        <taxon>Nocardia</taxon>
    </lineage>
</organism>
<sequence length="282" mass="29352">MPSEQGTFFCGTELAARIERVETELISTGSTAASERLGAGRGFVIPLAGGVAAFAEDGSPLNKVAGLGFAGVPEVAELEEIERLFAERNSPVQAEVSQLGDPGVGELLTGRGYRLVSFENVLGLELDGERAAVVAEGVDVQASGDDEFDAWLDVVAEGFAHPDAQGVASHEQFPAEVIANAMRDLTAAAGIRRYLARRGGEVAGGASLRMSQGVAQLTGAATHPAHRRHGVQSSLLSVRLADATAAGCDIAVVTTQPGSKSQQNVQRQGFALLYTRAILVKD</sequence>
<keyword evidence="3" id="KW-1185">Reference proteome</keyword>
<reference evidence="2 3" key="1">
    <citation type="submission" date="2018-09" db="EMBL/GenBank/DDBJ databases">
        <title>Nocardia yunnanensis sp. nov., an actinomycete isolated from a soil sample.</title>
        <authorList>
            <person name="Zhang J."/>
        </authorList>
    </citation>
    <scope>NUCLEOTIDE SEQUENCE [LARGE SCALE GENOMIC DNA]</scope>
    <source>
        <strain evidence="2 3">CFHS0054</strain>
    </source>
</reference>
<evidence type="ECO:0000313" key="3">
    <source>
        <dbReference type="Proteomes" id="UP000267164"/>
    </source>
</evidence>
<dbReference type="OrthoDB" id="2350893at2"/>
<dbReference type="InterPro" id="IPR016181">
    <property type="entry name" value="Acyl_CoA_acyltransferase"/>
</dbReference>
<evidence type="ECO:0000313" key="2">
    <source>
        <dbReference type="EMBL" id="AYF73446.1"/>
    </source>
</evidence>
<proteinExistence type="predicted"/>
<protein>
    <submittedName>
        <fullName evidence="2">GNAT family N-acetyltransferase</fullName>
    </submittedName>
</protein>
<dbReference type="InterPro" id="IPR000182">
    <property type="entry name" value="GNAT_dom"/>
</dbReference>
<dbReference type="KEGG" id="nyu:D7D52_05760"/>
<dbReference type="PROSITE" id="PS51186">
    <property type="entry name" value="GNAT"/>
    <property type="match status" value="1"/>
</dbReference>
<dbReference type="EMBL" id="CP032568">
    <property type="protein sequence ID" value="AYF73446.1"/>
    <property type="molecule type" value="Genomic_DNA"/>
</dbReference>
<evidence type="ECO:0000259" key="1">
    <source>
        <dbReference type="PROSITE" id="PS51186"/>
    </source>
</evidence>
<name>A0A386Z765_9NOCA</name>
<accession>A0A386Z765</accession>
<keyword evidence="2" id="KW-0808">Transferase</keyword>
<dbReference type="GO" id="GO:0016747">
    <property type="term" value="F:acyltransferase activity, transferring groups other than amino-acyl groups"/>
    <property type="evidence" value="ECO:0007669"/>
    <property type="project" value="InterPro"/>
</dbReference>
<dbReference type="CDD" id="cd04301">
    <property type="entry name" value="NAT_SF"/>
    <property type="match status" value="1"/>
</dbReference>
<gene>
    <name evidence="2" type="ORF">D7D52_05760</name>
</gene>
<dbReference type="RefSeq" id="WP_120735378.1">
    <property type="nucleotide sequence ID" value="NZ_CP032568.1"/>
</dbReference>
<dbReference type="SUPFAM" id="SSF55729">
    <property type="entry name" value="Acyl-CoA N-acyltransferases (Nat)"/>
    <property type="match status" value="1"/>
</dbReference>
<dbReference type="AlphaFoldDB" id="A0A386Z765"/>
<feature type="domain" description="N-acetyltransferase" evidence="1">
    <location>
        <begin position="138"/>
        <end position="282"/>
    </location>
</feature>
<dbReference type="Gene3D" id="3.40.630.30">
    <property type="match status" value="1"/>
</dbReference>
<dbReference type="Pfam" id="PF00583">
    <property type="entry name" value="Acetyltransf_1"/>
    <property type="match status" value="1"/>
</dbReference>